<dbReference type="EMBL" id="HBIB01028716">
    <property type="protein sequence ID" value="CAE0256469.1"/>
    <property type="molecule type" value="Transcribed_RNA"/>
</dbReference>
<name>A0A7S3DFT6_9EUKA</name>
<accession>A0A7S3DFT6</accession>
<reference evidence="1" key="1">
    <citation type="submission" date="2021-01" db="EMBL/GenBank/DDBJ databases">
        <authorList>
            <person name="Corre E."/>
            <person name="Pelletier E."/>
            <person name="Niang G."/>
            <person name="Scheremetjew M."/>
            <person name="Finn R."/>
            <person name="Kale V."/>
            <person name="Holt S."/>
            <person name="Cochrane G."/>
            <person name="Meng A."/>
            <person name="Brown T."/>
            <person name="Cohen L."/>
        </authorList>
    </citation>
    <scope>NUCLEOTIDE SEQUENCE</scope>
    <source>
        <strain evidence="1">NIES-2562</strain>
    </source>
</reference>
<evidence type="ECO:0000313" key="1">
    <source>
        <dbReference type="EMBL" id="CAE0256469.1"/>
    </source>
</evidence>
<proteinExistence type="predicted"/>
<protein>
    <submittedName>
        <fullName evidence="1">Uncharacterized protein</fullName>
    </submittedName>
</protein>
<dbReference type="AlphaFoldDB" id="A0A7S3DFT6"/>
<gene>
    <name evidence="1" type="ORF">PBIL07802_LOCUS18724</name>
</gene>
<organism evidence="1">
    <name type="scientific">Palpitomonas bilix</name>
    <dbReference type="NCBI Taxonomy" id="652834"/>
    <lineage>
        <taxon>Eukaryota</taxon>
        <taxon>Eukaryota incertae sedis</taxon>
    </lineage>
</organism>
<sequence length="122" mass="13652">MIVTLDGEEYEFLGKHFKEDGTLDMRFSVCKDYVKAGGSMSVQSPAKKSKDKDERTITHGIGSLDIHGQWLAGLRVAESSVPRPQPSPPRAALATRSLLISHFVFIQPCYHRKSVRLHDVML</sequence>